<evidence type="ECO:0000313" key="2">
    <source>
        <dbReference type="Proteomes" id="UP000886520"/>
    </source>
</evidence>
<sequence>MFMLSPVTADGRTPSSCCPHGRVLTTIEVAAWRSMHLTLMESFLSFPRYSENHGIQPQHLPHTSSATQCETSTSAYIIHGPTCSQLLKKRVSLTELITDRIKIRKGGFS</sequence>
<name>A0A9D4UPL0_ADICA</name>
<comment type="caution">
    <text evidence="1">The sequence shown here is derived from an EMBL/GenBank/DDBJ whole genome shotgun (WGS) entry which is preliminary data.</text>
</comment>
<organism evidence="1 2">
    <name type="scientific">Adiantum capillus-veneris</name>
    <name type="common">Maidenhair fern</name>
    <dbReference type="NCBI Taxonomy" id="13818"/>
    <lineage>
        <taxon>Eukaryota</taxon>
        <taxon>Viridiplantae</taxon>
        <taxon>Streptophyta</taxon>
        <taxon>Embryophyta</taxon>
        <taxon>Tracheophyta</taxon>
        <taxon>Polypodiopsida</taxon>
        <taxon>Polypodiidae</taxon>
        <taxon>Polypodiales</taxon>
        <taxon>Pteridineae</taxon>
        <taxon>Pteridaceae</taxon>
        <taxon>Vittarioideae</taxon>
        <taxon>Adiantum</taxon>
    </lineage>
</organism>
<evidence type="ECO:0000313" key="1">
    <source>
        <dbReference type="EMBL" id="KAI5071743.1"/>
    </source>
</evidence>
<reference evidence="1" key="1">
    <citation type="submission" date="2021-01" db="EMBL/GenBank/DDBJ databases">
        <title>Adiantum capillus-veneris genome.</title>
        <authorList>
            <person name="Fang Y."/>
            <person name="Liao Q."/>
        </authorList>
    </citation>
    <scope>NUCLEOTIDE SEQUENCE</scope>
    <source>
        <strain evidence="1">H3</strain>
        <tissue evidence="1">Leaf</tissue>
    </source>
</reference>
<dbReference type="Proteomes" id="UP000886520">
    <property type="component" value="Chromosome 13"/>
</dbReference>
<protein>
    <submittedName>
        <fullName evidence="1">Uncharacterized protein</fullName>
    </submittedName>
</protein>
<accession>A0A9D4UPL0</accession>
<dbReference type="AlphaFoldDB" id="A0A9D4UPL0"/>
<proteinExistence type="predicted"/>
<keyword evidence="2" id="KW-1185">Reference proteome</keyword>
<dbReference type="EMBL" id="JABFUD020000013">
    <property type="protein sequence ID" value="KAI5071743.1"/>
    <property type="molecule type" value="Genomic_DNA"/>
</dbReference>
<gene>
    <name evidence="1" type="ORF">GOP47_0013994</name>
</gene>